<evidence type="ECO:0000256" key="2">
    <source>
        <dbReference type="SAM" id="MobiDB-lite"/>
    </source>
</evidence>
<dbReference type="PANTHER" id="PTHR43022:SF1">
    <property type="entry name" value="PROTEIN SMF"/>
    <property type="match status" value="1"/>
</dbReference>
<comment type="caution">
    <text evidence="4">The sequence shown here is derived from an EMBL/GenBank/DDBJ whole genome shotgun (WGS) entry which is preliminary data.</text>
</comment>
<dbReference type="InterPro" id="IPR003488">
    <property type="entry name" value="DprA"/>
</dbReference>
<evidence type="ECO:0000313" key="4">
    <source>
        <dbReference type="EMBL" id="HJD31230.1"/>
    </source>
</evidence>
<evidence type="ECO:0000259" key="3">
    <source>
        <dbReference type="Pfam" id="PF02481"/>
    </source>
</evidence>
<evidence type="ECO:0000313" key="5">
    <source>
        <dbReference type="Proteomes" id="UP000823851"/>
    </source>
</evidence>
<dbReference type="EMBL" id="DWUW01000135">
    <property type="protein sequence ID" value="HJD31230.1"/>
    <property type="molecule type" value="Genomic_DNA"/>
</dbReference>
<dbReference type="Proteomes" id="UP000823851">
    <property type="component" value="Unassembled WGS sequence"/>
</dbReference>
<protein>
    <submittedName>
        <fullName evidence="4">DNA-processing protein DprA</fullName>
    </submittedName>
</protein>
<dbReference type="AlphaFoldDB" id="A0A9D2QX30"/>
<dbReference type="Gene3D" id="3.40.50.450">
    <property type="match status" value="1"/>
</dbReference>
<feature type="compositionally biased region" description="Basic and acidic residues" evidence="2">
    <location>
        <begin position="302"/>
        <end position="321"/>
    </location>
</feature>
<evidence type="ECO:0000256" key="1">
    <source>
        <dbReference type="ARBA" id="ARBA00006525"/>
    </source>
</evidence>
<feature type="domain" description="Smf/DprA SLOG" evidence="3">
    <location>
        <begin position="86"/>
        <end position="291"/>
    </location>
</feature>
<dbReference type="InterPro" id="IPR057666">
    <property type="entry name" value="DrpA_SLOG"/>
</dbReference>
<reference evidence="4" key="1">
    <citation type="journal article" date="2021" name="PeerJ">
        <title>Extensive microbial diversity within the chicken gut microbiome revealed by metagenomics and culture.</title>
        <authorList>
            <person name="Gilroy R."/>
            <person name="Ravi A."/>
            <person name="Getino M."/>
            <person name="Pursley I."/>
            <person name="Horton D.L."/>
            <person name="Alikhan N.F."/>
            <person name="Baker D."/>
            <person name="Gharbi K."/>
            <person name="Hall N."/>
            <person name="Watson M."/>
            <person name="Adriaenssens E.M."/>
            <person name="Foster-Nyarko E."/>
            <person name="Jarju S."/>
            <person name="Secka A."/>
            <person name="Antonio M."/>
            <person name="Oren A."/>
            <person name="Chaudhuri R.R."/>
            <person name="La Ragione R."/>
            <person name="Hildebrand F."/>
            <person name="Pallen M.J."/>
        </authorList>
    </citation>
    <scope>NUCLEOTIDE SEQUENCE</scope>
    <source>
        <strain evidence="4">ChiHjej8B7-25341</strain>
    </source>
</reference>
<gene>
    <name evidence="4" type="primary">dprA</name>
    <name evidence="4" type="ORF">H9912_04720</name>
</gene>
<dbReference type="Pfam" id="PF02481">
    <property type="entry name" value="DNA_processg_A"/>
    <property type="match status" value="1"/>
</dbReference>
<reference evidence="4" key="2">
    <citation type="submission" date="2021-04" db="EMBL/GenBank/DDBJ databases">
        <authorList>
            <person name="Gilroy R."/>
        </authorList>
    </citation>
    <scope>NUCLEOTIDE SEQUENCE</scope>
    <source>
        <strain evidence="4">ChiHjej8B7-25341</strain>
    </source>
</reference>
<accession>A0A9D2QX30</accession>
<dbReference type="GO" id="GO:0009294">
    <property type="term" value="P:DNA-mediated transformation"/>
    <property type="evidence" value="ECO:0007669"/>
    <property type="project" value="InterPro"/>
</dbReference>
<sequence>MEENRILRERAFFHWLYNIEGIGRATVRRLMDAVGSAEGVYQLEEGKLGLWLTEAQTKKLLAARERADIRGGYEALRQKGMDLYPASDPAFPGRLLHIPDRPEAIYVKGRLPEEGTPAAAVIGARVCSAYGAYLAERFAAALAGAGVCVVSGLARGIDGIGQRAALQRGGMTCAVLGCGPDICYPPENRQLYEAVASRGAVISEYPPGTPPRAGLFPQRNRIISGLSDLILVVEAREKSGTLITVDMALEQGKEVWAVPGRITDELSYGCNRLIWQGATPALSPERLVEELKRLSPALRFTGRKEHADRKNPAPPKEEGGKEGLQNAVLRLMGGDAVTLDRLREELEGAGISCGLPQLAGLLMELTLEGSCVQEGNRFRRSTPQDVFL</sequence>
<proteinExistence type="inferred from homology"/>
<feature type="region of interest" description="Disordered" evidence="2">
    <location>
        <begin position="302"/>
        <end position="323"/>
    </location>
</feature>
<name>A0A9D2QX30_9FIRM</name>
<organism evidence="4 5">
    <name type="scientific">Candidatus Eisenbergiella stercorigallinarum</name>
    <dbReference type="NCBI Taxonomy" id="2838557"/>
    <lineage>
        <taxon>Bacteria</taxon>
        <taxon>Bacillati</taxon>
        <taxon>Bacillota</taxon>
        <taxon>Clostridia</taxon>
        <taxon>Lachnospirales</taxon>
        <taxon>Lachnospiraceae</taxon>
        <taxon>Eisenbergiella</taxon>
    </lineage>
</organism>
<dbReference type="SUPFAM" id="SSF102405">
    <property type="entry name" value="MCP/YpsA-like"/>
    <property type="match status" value="1"/>
</dbReference>
<dbReference type="NCBIfam" id="TIGR00732">
    <property type="entry name" value="dprA"/>
    <property type="match status" value="1"/>
</dbReference>
<dbReference type="PANTHER" id="PTHR43022">
    <property type="entry name" value="PROTEIN SMF"/>
    <property type="match status" value="1"/>
</dbReference>
<comment type="similarity">
    <text evidence="1">Belongs to the DprA/Smf family.</text>
</comment>